<dbReference type="GeneID" id="25560195"/>
<feature type="domain" description="TPX2 C-terminal" evidence="9">
    <location>
        <begin position="900"/>
        <end position="974"/>
    </location>
</feature>
<dbReference type="eggNOG" id="ENOG502QVQS">
    <property type="taxonomic scope" value="Eukaryota"/>
</dbReference>
<feature type="region of interest" description="Disordered" evidence="8">
    <location>
        <begin position="724"/>
        <end position="774"/>
    </location>
</feature>
<feature type="compositionally biased region" description="Basic and acidic residues" evidence="8">
    <location>
        <begin position="677"/>
        <end position="686"/>
    </location>
</feature>
<accession>A0A0L0D8F1</accession>
<feature type="compositionally biased region" description="Basic and acidic residues" evidence="8">
    <location>
        <begin position="411"/>
        <end position="427"/>
    </location>
</feature>
<keyword evidence="7" id="KW-0175">Coiled coil</keyword>
<feature type="domain" description="TPX2 central" evidence="10">
    <location>
        <begin position="599"/>
        <end position="704"/>
    </location>
</feature>
<reference evidence="11 12" key="1">
    <citation type="submission" date="2010-05" db="EMBL/GenBank/DDBJ databases">
        <title>The Genome Sequence of Thecamonas trahens ATCC 50062.</title>
        <authorList>
            <consortium name="The Broad Institute Genome Sequencing Platform"/>
            <person name="Russ C."/>
            <person name="Cuomo C."/>
            <person name="Shea T."/>
            <person name="Young S.K."/>
            <person name="Zeng Q."/>
            <person name="Koehrsen M."/>
            <person name="Haas B."/>
            <person name="Borodovsky M."/>
            <person name="Guigo R."/>
            <person name="Alvarado L."/>
            <person name="Berlin A."/>
            <person name="Bochicchio J."/>
            <person name="Borenstein D."/>
            <person name="Chapman S."/>
            <person name="Chen Z."/>
            <person name="Freedman E."/>
            <person name="Gellesch M."/>
            <person name="Goldberg J."/>
            <person name="Griggs A."/>
            <person name="Gujja S."/>
            <person name="Heilman E."/>
            <person name="Heiman D."/>
            <person name="Hepburn T."/>
            <person name="Howarth C."/>
            <person name="Jen D."/>
            <person name="Larson L."/>
            <person name="Mehta T."/>
            <person name="Park D."/>
            <person name="Pearson M."/>
            <person name="Roberts A."/>
            <person name="Saif S."/>
            <person name="Shenoy N."/>
            <person name="Sisk P."/>
            <person name="Stolte C."/>
            <person name="Sykes S."/>
            <person name="Thomson T."/>
            <person name="Walk T."/>
            <person name="White J."/>
            <person name="Yandava C."/>
            <person name="Burger G."/>
            <person name="Gray M.W."/>
            <person name="Holland P.W.H."/>
            <person name="King N."/>
            <person name="Lang F.B.F."/>
            <person name="Roger A.J."/>
            <person name="Ruiz-Trillo I."/>
            <person name="Lander E."/>
            <person name="Nusbaum C."/>
        </authorList>
    </citation>
    <scope>NUCLEOTIDE SEQUENCE [LARGE SCALE GENOMIC DNA]</scope>
    <source>
        <strain evidence="11 12">ATCC 50062</strain>
    </source>
</reference>
<gene>
    <name evidence="11" type="ORF">AMSG_00386</name>
</gene>
<comment type="subcellular location">
    <subcellularLocation>
        <location evidence="2">Cytoplasm</location>
        <location evidence="2">Cytoskeleton</location>
        <location evidence="2">Spindle</location>
    </subcellularLocation>
    <subcellularLocation>
        <location evidence="1">Nucleus</location>
    </subcellularLocation>
</comment>
<feature type="compositionally biased region" description="Basic and acidic residues" evidence="8">
    <location>
        <begin position="730"/>
        <end position="739"/>
    </location>
</feature>
<evidence type="ECO:0000256" key="6">
    <source>
        <dbReference type="ARBA" id="ARBA00023242"/>
    </source>
</evidence>
<dbReference type="OrthoDB" id="1684416at2759"/>
<dbReference type="AlphaFoldDB" id="A0A0L0D8F1"/>
<evidence type="ECO:0000259" key="9">
    <source>
        <dbReference type="Pfam" id="PF06886"/>
    </source>
</evidence>
<evidence type="ECO:0000256" key="5">
    <source>
        <dbReference type="ARBA" id="ARBA00023212"/>
    </source>
</evidence>
<evidence type="ECO:0000256" key="3">
    <source>
        <dbReference type="ARBA" id="ARBA00005885"/>
    </source>
</evidence>
<feature type="coiled-coil region" evidence="7">
    <location>
        <begin position="910"/>
        <end position="944"/>
    </location>
</feature>
<feature type="region of interest" description="Disordered" evidence="8">
    <location>
        <begin position="482"/>
        <end position="501"/>
    </location>
</feature>
<evidence type="ECO:0000256" key="1">
    <source>
        <dbReference type="ARBA" id="ARBA00004123"/>
    </source>
</evidence>
<evidence type="ECO:0000313" key="12">
    <source>
        <dbReference type="Proteomes" id="UP000054408"/>
    </source>
</evidence>
<evidence type="ECO:0000256" key="4">
    <source>
        <dbReference type="ARBA" id="ARBA00022490"/>
    </source>
</evidence>
<feature type="region of interest" description="Disordered" evidence="8">
    <location>
        <begin position="374"/>
        <end position="462"/>
    </location>
</feature>
<feature type="region of interest" description="Disordered" evidence="8">
    <location>
        <begin position="667"/>
        <end position="702"/>
    </location>
</feature>
<dbReference type="GO" id="GO:0005634">
    <property type="term" value="C:nucleus"/>
    <property type="evidence" value="ECO:0007669"/>
    <property type="project" value="UniProtKB-SubCell"/>
</dbReference>
<comment type="similarity">
    <text evidence="3">Belongs to the TPX2 family.</text>
</comment>
<keyword evidence="4" id="KW-0963">Cytoplasm</keyword>
<feature type="compositionally biased region" description="Low complexity" evidence="8">
    <location>
        <begin position="289"/>
        <end position="313"/>
    </location>
</feature>
<protein>
    <submittedName>
        <fullName evidence="11">TPX2 protein</fullName>
    </submittedName>
</protein>
<dbReference type="OMA" id="NADEWFN"/>
<dbReference type="Proteomes" id="UP000054408">
    <property type="component" value="Unassembled WGS sequence"/>
</dbReference>
<dbReference type="STRING" id="461836.A0A0L0D8F1"/>
<evidence type="ECO:0000256" key="8">
    <source>
        <dbReference type="SAM" id="MobiDB-lite"/>
    </source>
</evidence>
<dbReference type="PANTHER" id="PTHR14326">
    <property type="entry name" value="TARGETING PROTEIN FOR XKLP2"/>
    <property type="match status" value="1"/>
</dbReference>
<dbReference type="GO" id="GO:0005874">
    <property type="term" value="C:microtubule"/>
    <property type="evidence" value="ECO:0007669"/>
    <property type="project" value="InterPro"/>
</dbReference>
<dbReference type="PANTHER" id="PTHR14326:SF44">
    <property type="entry name" value="TARGETING PROTEIN FOR XKLP2"/>
    <property type="match status" value="1"/>
</dbReference>
<dbReference type="InterPro" id="IPR027330">
    <property type="entry name" value="TPX2_central_dom"/>
</dbReference>
<name>A0A0L0D8F1_THETB</name>
<keyword evidence="12" id="KW-1185">Reference proteome</keyword>
<feature type="region of interest" description="Disordered" evidence="8">
    <location>
        <begin position="275"/>
        <end position="352"/>
    </location>
</feature>
<proteinExistence type="inferred from homology"/>
<feature type="region of interest" description="Disordered" evidence="8">
    <location>
        <begin position="515"/>
        <end position="544"/>
    </location>
</feature>
<dbReference type="Pfam" id="PF12214">
    <property type="entry name" value="TPX2_importin"/>
    <property type="match status" value="1"/>
</dbReference>
<dbReference type="EMBL" id="GL349434">
    <property type="protein sequence ID" value="KNC48609.1"/>
    <property type="molecule type" value="Genomic_DNA"/>
</dbReference>
<dbReference type="GO" id="GO:0060236">
    <property type="term" value="P:regulation of mitotic spindle organization"/>
    <property type="evidence" value="ECO:0007669"/>
    <property type="project" value="InterPro"/>
</dbReference>
<dbReference type="InterPro" id="IPR009675">
    <property type="entry name" value="TPX2_fam"/>
</dbReference>
<evidence type="ECO:0000256" key="7">
    <source>
        <dbReference type="SAM" id="Coils"/>
    </source>
</evidence>
<organism evidence="11 12">
    <name type="scientific">Thecamonas trahens ATCC 50062</name>
    <dbReference type="NCBI Taxonomy" id="461836"/>
    <lineage>
        <taxon>Eukaryota</taxon>
        <taxon>Apusozoa</taxon>
        <taxon>Apusomonadida</taxon>
        <taxon>Apusomonadidae</taxon>
        <taxon>Thecamonas</taxon>
    </lineage>
</organism>
<evidence type="ECO:0000313" key="11">
    <source>
        <dbReference type="EMBL" id="KNC48609.1"/>
    </source>
</evidence>
<dbReference type="Pfam" id="PF06886">
    <property type="entry name" value="TPX2"/>
    <property type="match status" value="1"/>
</dbReference>
<evidence type="ECO:0000256" key="2">
    <source>
        <dbReference type="ARBA" id="ARBA00004186"/>
    </source>
</evidence>
<dbReference type="GO" id="GO:0005819">
    <property type="term" value="C:spindle"/>
    <property type="evidence" value="ECO:0007669"/>
    <property type="project" value="UniProtKB-SubCell"/>
</dbReference>
<evidence type="ECO:0000259" key="10">
    <source>
        <dbReference type="Pfam" id="PF12214"/>
    </source>
</evidence>
<keyword evidence="5" id="KW-0206">Cytoskeleton</keyword>
<keyword evidence="6" id="KW-0539">Nucleus</keyword>
<feature type="compositionally biased region" description="Basic and acidic residues" evidence="8">
    <location>
        <begin position="374"/>
        <end position="383"/>
    </location>
</feature>
<dbReference type="RefSeq" id="XP_013762665.1">
    <property type="nucleotide sequence ID" value="XM_013907211.1"/>
</dbReference>
<dbReference type="InterPro" id="IPR027329">
    <property type="entry name" value="TPX2_C"/>
</dbReference>
<sequence>MANTYEFEAPQFVDFDDIDATDAHADECRRASVAPAPEHDHAVADNMLPGTPVSAAAAQPLAAVPARVALTAVMASPPGVAHMADVSRPGAMCTPSRTPAVVDLDEQQLPSSPEPLPMPAVLMAEAEAEAQGEAQAEAEADADADADADAEVEIMDATYAPITHAPLIAADEIMMSPLKAELPSPADEPLALRDIVAENIIAEDVIAEDVIAEDVIADDVIAEDVIAETVEPEAATGSADDSFTIMSASLTSSTNGPRSLLASSLRSRPIRVRKVEQREISSSPEPEADTTVVPASAAAPAAASVRPKTAAGEPKPRPRAKPRAKPEAKPQAKQARRQAARGGAKPSARVPRFLQPTAAWKAREAARAAEAKAEAAAKSEVKSGAKAARKRRPKTSAGRAPRFSRPTVAWKAREEAVESEAKAEAKARSSHRPRTAPALTVPKTPAFQRRERAKPKTKALTSEELELHAIREARAELKRQMVKNRKRAARPKKAPVSKRSVKPLTEPVAFRFHTDSRIKSKPAAESPRPAERSKRLAGVRKAKVAATQPRPFHFASDKGPIHASASFVSTAEAVNAFLAKTPTRFKTKPAPMAASRPLQLTIPVTPKFATDALAKREKHAVLSTEDAELEAIKAHPGFKARPVNAKIFESCGDYGVPKVARVKPTRPITPTFASDSRIGRRTHDEPADPPSFTFKARPVPRSVYKAPPPPAGPVSAIKSLTIPHSPALATKDRASRRPEPVLSDEPPRPKFKAGLMPVFDSPEPLPTPKRKPLTVPVPFELASDVRGAKYRARIEAEREAQAAAAAAAAKFKATPLLDLETPDPLPRAAPKELTVPIPFELESVKRHEAAEASRAARIAAELEAEAAQFSSFAAKPAPAHDLPVFTPRRSAAPLTETQPFDLNTSRRAEEREAKAEVKAAEDAVLEAERAAMAAARAREEAEELAEFRKSLDFKAQPIRHYAPIRVKVSEAQLTVPVSPQFRTSKRSKLRA</sequence>